<keyword evidence="3" id="KW-1185">Reference proteome</keyword>
<feature type="domain" description="PDZ" evidence="1">
    <location>
        <begin position="115"/>
        <end position="181"/>
    </location>
</feature>
<dbReference type="InterPro" id="IPR020568">
    <property type="entry name" value="Ribosomal_Su5_D2-typ_SF"/>
</dbReference>
<dbReference type="SUPFAM" id="SSF50156">
    <property type="entry name" value="PDZ domain-like"/>
    <property type="match status" value="1"/>
</dbReference>
<dbReference type="RefSeq" id="WP_123221194.1">
    <property type="nucleotide sequence ID" value="NZ_RJSF01000003.1"/>
</dbReference>
<dbReference type="EMBL" id="RJSF01000003">
    <property type="protein sequence ID" value="RNM17578.1"/>
    <property type="molecule type" value="Genomic_DNA"/>
</dbReference>
<dbReference type="OrthoDB" id="2356897at2"/>
<name>A0A3N0GZP4_9ACTN</name>
<dbReference type="Pfam" id="PF13180">
    <property type="entry name" value="PDZ_2"/>
    <property type="match status" value="1"/>
</dbReference>
<evidence type="ECO:0000313" key="3">
    <source>
        <dbReference type="Proteomes" id="UP000279994"/>
    </source>
</evidence>
<dbReference type="Proteomes" id="UP000279994">
    <property type="component" value="Unassembled WGS sequence"/>
</dbReference>
<evidence type="ECO:0000259" key="1">
    <source>
        <dbReference type="PROSITE" id="PS50106"/>
    </source>
</evidence>
<comment type="caution">
    <text evidence="2">The sequence shown here is derived from an EMBL/GenBank/DDBJ whole genome shotgun (WGS) entry which is preliminary data.</text>
</comment>
<proteinExistence type="predicted"/>
<dbReference type="PROSITE" id="PS50106">
    <property type="entry name" value="PDZ"/>
    <property type="match status" value="1"/>
</dbReference>
<organism evidence="2 3">
    <name type="scientific">Nocardioides pocheonensis</name>
    <dbReference type="NCBI Taxonomy" id="661485"/>
    <lineage>
        <taxon>Bacteria</taxon>
        <taxon>Bacillati</taxon>
        <taxon>Actinomycetota</taxon>
        <taxon>Actinomycetes</taxon>
        <taxon>Propionibacteriales</taxon>
        <taxon>Nocardioidaceae</taxon>
        <taxon>Nocardioides</taxon>
    </lineage>
</organism>
<evidence type="ECO:0000313" key="2">
    <source>
        <dbReference type="EMBL" id="RNM17578.1"/>
    </source>
</evidence>
<gene>
    <name evidence="2" type="ORF">EFL26_02045</name>
</gene>
<reference evidence="2 3" key="1">
    <citation type="submission" date="2018-11" db="EMBL/GenBank/DDBJ databases">
        <authorList>
            <person name="Li F."/>
        </authorList>
    </citation>
    <scope>NUCLEOTIDE SEQUENCE [LARGE SCALE GENOMIC DNA]</scope>
    <source>
        <strain evidence="2 3">Gsoil 818</strain>
    </source>
</reference>
<dbReference type="AlphaFoldDB" id="A0A3N0GZP4"/>
<dbReference type="InterPro" id="IPR036034">
    <property type="entry name" value="PDZ_sf"/>
</dbReference>
<feature type="non-terminal residue" evidence="2">
    <location>
        <position position="290"/>
    </location>
</feature>
<dbReference type="Gene3D" id="2.30.42.10">
    <property type="match status" value="1"/>
</dbReference>
<dbReference type="SMART" id="SM00228">
    <property type="entry name" value="PDZ"/>
    <property type="match status" value="1"/>
</dbReference>
<dbReference type="SUPFAM" id="SSF54211">
    <property type="entry name" value="Ribosomal protein S5 domain 2-like"/>
    <property type="match status" value="1"/>
</dbReference>
<dbReference type="InterPro" id="IPR001478">
    <property type="entry name" value="PDZ"/>
</dbReference>
<accession>A0A3N0GZP4</accession>
<sequence>MSRRTVAGLLALGLLLVLLVVAWRTPVNYVTFRPGPTMNVLGRYDGKTIVTVSGHQSYRDSGALRMVTVYPSGPDENISLLNLVYGWVDPDIAVLPKDAVYQPDETGDSAHEQSAIEMTSSQDNATAAALSTLGIGYQTEVQVSEVARDGASVGKLQKGDVLLAVNGTKTSDPTQLVTLIRAIKPGTPTQLTVRRDGAERTVTVTTKADPQDKTASRVGIGIRQSFRFPFQVKVQLPGTVGGPSAGMMFALAIYDVLTPGSLTGGKVIAGSGEISPDGTVGEIGGIGQKL</sequence>
<protein>
    <submittedName>
        <fullName evidence="2">PDZ domain-containing protein</fullName>
    </submittedName>
</protein>